<reference evidence="2" key="1">
    <citation type="submission" date="2011-06" db="EMBL/GenBank/DDBJ databases">
        <title>Complete genome sequence of Paenibacillus mucilaginosus KNP414.</title>
        <authorList>
            <person name="Wang J."/>
            <person name="Hu S."/>
            <person name="Hu X."/>
            <person name="Zhang B."/>
            <person name="Dong D."/>
            <person name="Zhang S."/>
            <person name="Zhao K."/>
            <person name="Wu D."/>
        </authorList>
    </citation>
    <scope>NUCLEOTIDE SEQUENCE [LARGE SCALE GENOMIC DNA]</scope>
    <source>
        <strain evidence="2">KNP414</strain>
    </source>
</reference>
<dbReference type="AlphaFoldDB" id="F8FK33"/>
<proteinExistence type="predicted"/>
<evidence type="ECO:0000313" key="2">
    <source>
        <dbReference type="Proteomes" id="UP000006620"/>
    </source>
</evidence>
<dbReference type="EMBL" id="CP002869">
    <property type="protein sequence ID" value="AEI44074.1"/>
    <property type="molecule type" value="Genomic_DNA"/>
</dbReference>
<dbReference type="KEGG" id="pms:KNP414_05550"/>
<accession>F8FK33</accession>
<reference evidence="1 2" key="2">
    <citation type="journal article" date="2013" name="Genome Announc.">
        <title>Genome Sequence of Growth-Improving Paenibacillus mucilaginosus Strain KNP414.</title>
        <authorList>
            <person name="Lu J.J."/>
            <person name="Wang J.F."/>
            <person name="Hu X.F."/>
        </authorList>
    </citation>
    <scope>NUCLEOTIDE SEQUENCE [LARGE SCALE GENOMIC DNA]</scope>
    <source>
        <strain evidence="1 2">KNP414</strain>
    </source>
</reference>
<organism evidence="1 2">
    <name type="scientific">Paenibacillus mucilaginosus (strain KNP414)</name>
    <dbReference type="NCBI Taxonomy" id="1036673"/>
    <lineage>
        <taxon>Bacteria</taxon>
        <taxon>Bacillati</taxon>
        <taxon>Bacillota</taxon>
        <taxon>Bacilli</taxon>
        <taxon>Bacillales</taxon>
        <taxon>Paenibacillaceae</taxon>
        <taxon>Paenibacillus</taxon>
    </lineage>
</organism>
<sequence>MNAQVCLPDCTIWVQFVSGTKMCSPAKNASAGVGSGSLGERAAAISKAQAPAG</sequence>
<evidence type="ECO:0000313" key="1">
    <source>
        <dbReference type="EMBL" id="AEI44074.1"/>
    </source>
</evidence>
<dbReference type="Proteomes" id="UP000006620">
    <property type="component" value="Chromosome"/>
</dbReference>
<gene>
    <name evidence="1" type="ordered locus">KNP414_05550</name>
</gene>
<name>F8FK33_PAEMK</name>
<protein>
    <submittedName>
        <fullName evidence="1">Uncharacterized protein</fullName>
    </submittedName>
</protein>
<dbReference type="HOGENOM" id="CLU_3064258_0_0_9"/>